<protein>
    <recommendedName>
        <fullName evidence="4">Membrane-associated kinase regulator 4</fullName>
    </recommendedName>
</protein>
<dbReference type="InterPro" id="IPR039620">
    <property type="entry name" value="BKI1/MAKR1/3/4"/>
</dbReference>
<proteinExistence type="predicted"/>
<dbReference type="PANTHER" id="PTHR33312:SF5">
    <property type="entry name" value="MEMBRANE-ASSOCIATED KINASE REGULATOR 4-RELATED"/>
    <property type="match status" value="1"/>
</dbReference>
<dbReference type="GO" id="GO:0019210">
    <property type="term" value="F:kinase inhibitor activity"/>
    <property type="evidence" value="ECO:0007669"/>
    <property type="project" value="InterPro"/>
</dbReference>
<dbReference type="EMBL" id="AUSU01002003">
    <property type="protein sequence ID" value="EPS69717.1"/>
    <property type="molecule type" value="Genomic_DNA"/>
</dbReference>
<comment type="caution">
    <text evidence="2">The sequence shown here is derived from an EMBL/GenBank/DDBJ whole genome shotgun (WGS) entry which is preliminary data.</text>
</comment>
<dbReference type="PANTHER" id="PTHR33312">
    <property type="entry name" value="MEMBRANE-ASSOCIATED KINASE REGULATOR 4-RELATED"/>
    <property type="match status" value="1"/>
</dbReference>
<dbReference type="OrthoDB" id="1938320at2759"/>
<sequence length="244" mass="26749">MPLRSCSTAPGTNSVNTPVDSCNISPSESRRVSCELNPDDYFFEWSSEMSSFIRDDQHPILKKPWSKKLKLMKHSIFVQKLKASRAYLRSLFTKSGGGCSDEIIASGNNPKEAQNSQKEEDESYPKTSKKKPSYPTATISSILKNMDRNGGTVEDITHRRSFSGAIKRRPPAALCLSTSSSSSSSSSCSSSANASVGFQDAKQFFLRRSSSATEIENSIQAAIAHCKRSQQVLDSINKSEIITS</sequence>
<feature type="compositionally biased region" description="Polar residues" evidence="1">
    <location>
        <begin position="106"/>
        <end position="116"/>
    </location>
</feature>
<name>S8EAZ3_9LAMI</name>
<evidence type="ECO:0008006" key="4">
    <source>
        <dbReference type="Google" id="ProtNLM"/>
    </source>
</evidence>
<dbReference type="GO" id="GO:0005886">
    <property type="term" value="C:plasma membrane"/>
    <property type="evidence" value="ECO:0007669"/>
    <property type="project" value="InterPro"/>
</dbReference>
<evidence type="ECO:0000313" key="3">
    <source>
        <dbReference type="Proteomes" id="UP000015453"/>
    </source>
</evidence>
<accession>S8EAZ3</accession>
<organism evidence="2 3">
    <name type="scientific">Genlisea aurea</name>
    <dbReference type="NCBI Taxonomy" id="192259"/>
    <lineage>
        <taxon>Eukaryota</taxon>
        <taxon>Viridiplantae</taxon>
        <taxon>Streptophyta</taxon>
        <taxon>Embryophyta</taxon>
        <taxon>Tracheophyta</taxon>
        <taxon>Spermatophyta</taxon>
        <taxon>Magnoliopsida</taxon>
        <taxon>eudicotyledons</taxon>
        <taxon>Gunneridae</taxon>
        <taxon>Pentapetalae</taxon>
        <taxon>asterids</taxon>
        <taxon>lamiids</taxon>
        <taxon>Lamiales</taxon>
        <taxon>Lentibulariaceae</taxon>
        <taxon>Genlisea</taxon>
    </lineage>
</organism>
<evidence type="ECO:0000256" key="1">
    <source>
        <dbReference type="SAM" id="MobiDB-lite"/>
    </source>
</evidence>
<reference evidence="2 3" key="1">
    <citation type="journal article" date="2013" name="BMC Genomics">
        <title>The miniature genome of a carnivorous plant Genlisea aurea contains a low number of genes and short non-coding sequences.</title>
        <authorList>
            <person name="Leushkin E.V."/>
            <person name="Sutormin R.A."/>
            <person name="Nabieva E.R."/>
            <person name="Penin A.A."/>
            <person name="Kondrashov A.S."/>
            <person name="Logacheva M.D."/>
        </authorList>
    </citation>
    <scope>NUCLEOTIDE SEQUENCE [LARGE SCALE GENOMIC DNA]</scope>
</reference>
<keyword evidence="3" id="KW-1185">Reference proteome</keyword>
<evidence type="ECO:0000313" key="2">
    <source>
        <dbReference type="EMBL" id="EPS69717.1"/>
    </source>
</evidence>
<dbReference type="AlphaFoldDB" id="S8EAZ3"/>
<feature type="region of interest" description="Disordered" evidence="1">
    <location>
        <begin position="103"/>
        <end position="137"/>
    </location>
</feature>
<dbReference type="Proteomes" id="UP000015453">
    <property type="component" value="Unassembled WGS sequence"/>
</dbReference>
<gene>
    <name evidence="2" type="ORF">M569_05053</name>
</gene>